<gene>
    <name evidence="1" type="ORF">DHETER_LOCUS447</name>
</gene>
<sequence>MSHIYPSVIRLQIHLPNQQSITFSEKSNLSNILADEQNQKTILTEYFEMNKIDTEAKNYTYLEFPRYYVWNQTAKKWTKCNQRKTIGRIYTVNPIEGERYYLRILLNNIKGATSFNDLKTINGYQCSTFKNSTLKRKLIESERMYYETMYEAAHNYIYMSEDFAKNGIPDGQLRINAVLLHIKHLLEQHHKCLNDFDLPTLILPYDLPNELPRLILNELNIPVSAEDLEKIRLLNEKQKLIFDTIIEGIEKDKPIVIFVDRPTGIITITIVIVYTVLYK</sequence>
<accession>A0ACA9JZG5</accession>
<dbReference type="EMBL" id="CAJVPU010000219">
    <property type="protein sequence ID" value="CAG8444025.1"/>
    <property type="molecule type" value="Genomic_DNA"/>
</dbReference>
<proteinExistence type="predicted"/>
<keyword evidence="2" id="KW-1185">Reference proteome</keyword>
<evidence type="ECO:0000313" key="2">
    <source>
        <dbReference type="Proteomes" id="UP000789702"/>
    </source>
</evidence>
<comment type="caution">
    <text evidence="1">The sequence shown here is derived from an EMBL/GenBank/DDBJ whole genome shotgun (WGS) entry which is preliminary data.</text>
</comment>
<protein>
    <submittedName>
        <fullName evidence="1">7875_t:CDS:1</fullName>
    </submittedName>
</protein>
<evidence type="ECO:0000313" key="1">
    <source>
        <dbReference type="EMBL" id="CAG8444025.1"/>
    </source>
</evidence>
<organism evidence="1 2">
    <name type="scientific">Dentiscutata heterogama</name>
    <dbReference type="NCBI Taxonomy" id="1316150"/>
    <lineage>
        <taxon>Eukaryota</taxon>
        <taxon>Fungi</taxon>
        <taxon>Fungi incertae sedis</taxon>
        <taxon>Mucoromycota</taxon>
        <taxon>Glomeromycotina</taxon>
        <taxon>Glomeromycetes</taxon>
        <taxon>Diversisporales</taxon>
        <taxon>Gigasporaceae</taxon>
        <taxon>Dentiscutata</taxon>
    </lineage>
</organism>
<reference evidence="1" key="1">
    <citation type="submission" date="2021-06" db="EMBL/GenBank/DDBJ databases">
        <authorList>
            <person name="Kallberg Y."/>
            <person name="Tangrot J."/>
            <person name="Rosling A."/>
        </authorList>
    </citation>
    <scope>NUCLEOTIDE SEQUENCE</scope>
    <source>
        <strain evidence="1">IL203A</strain>
    </source>
</reference>
<name>A0ACA9JZG5_9GLOM</name>
<dbReference type="Proteomes" id="UP000789702">
    <property type="component" value="Unassembled WGS sequence"/>
</dbReference>